<name>A0A7W8E5B2_9BACT</name>
<comment type="caution">
    <text evidence="2">The sequence shown here is derived from an EMBL/GenBank/DDBJ whole genome shotgun (WGS) entry which is preliminary data.</text>
</comment>
<evidence type="ECO:0000313" key="2">
    <source>
        <dbReference type="EMBL" id="MBB5059492.1"/>
    </source>
</evidence>
<proteinExistence type="predicted"/>
<evidence type="ECO:0000313" key="3">
    <source>
        <dbReference type="Proteomes" id="UP000540989"/>
    </source>
</evidence>
<gene>
    <name evidence="2" type="ORF">HDF16_004218</name>
</gene>
<sequence length="35" mass="3692">MPLQTQAAYRKAIVLLVTVAGGVFVGAVMMVRRSG</sequence>
<protein>
    <submittedName>
        <fullName evidence="2">Uncharacterized protein</fullName>
    </submittedName>
</protein>
<evidence type="ECO:0000256" key="1">
    <source>
        <dbReference type="SAM" id="Phobius"/>
    </source>
</evidence>
<keyword evidence="1" id="KW-0472">Membrane</keyword>
<keyword evidence="1" id="KW-1133">Transmembrane helix</keyword>
<dbReference type="AlphaFoldDB" id="A0A7W8E5B2"/>
<keyword evidence="1" id="KW-0812">Transmembrane</keyword>
<dbReference type="Proteomes" id="UP000540989">
    <property type="component" value="Unassembled WGS sequence"/>
</dbReference>
<organism evidence="2 3">
    <name type="scientific">Granulicella aggregans</name>
    <dbReference type="NCBI Taxonomy" id="474949"/>
    <lineage>
        <taxon>Bacteria</taxon>
        <taxon>Pseudomonadati</taxon>
        <taxon>Acidobacteriota</taxon>
        <taxon>Terriglobia</taxon>
        <taxon>Terriglobales</taxon>
        <taxon>Acidobacteriaceae</taxon>
        <taxon>Granulicella</taxon>
    </lineage>
</organism>
<reference evidence="2 3" key="1">
    <citation type="submission" date="2020-08" db="EMBL/GenBank/DDBJ databases">
        <title>Genomic Encyclopedia of Type Strains, Phase IV (KMG-V): Genome sequencing to study the core and pangenomes of soil and plant-associated prokaryotes.</title>
        <authorList>
            <person name="Whitman W."/>
        </authorList>
    </citation>
    <scope>NUCLEOTIDE SEQUENCE [LARGE SCALE GENOMIC DNA]</scope>
    <source>
        <strain evidence="2 3">M8UP14</strain>
    </source>
</reference>
<accession>A0A7W8E5B2</accession>
<keyword evidence="3" id="KW-1185">Reference proteome</keyword>
<dbReference type="EMBL" id="JACHIP010000006">
    <property type="protein sequence ID" value="MBB5059492.1"/>
    <property type="molecule type" value="Genomic_DNA"/>
</dbReference>
<feature type="transmembrane region" description="Helical" evidence="1">
    <location>
        <begin position="12"/>
        <end position="31"/>
    </location>
</feature>